<name>A0ABW1MSB7_9ACTN</name>
<comment type="caution">
    <text evidence="2">The sequence shown here is derived from an EMBL/GenBank/DDBJ whole genome shotgun (WGS) entry which is preliminary data.</text>
</comment>
<evidence type="ECO:0000313" key="2">
    <source>
        <dbReference type="EMBL" id="MFC6066302.1"/>
    </source>
</evidence>
<gene>
    <name evidence="2" type="ORF">ACFP4F_27690</name>
</gene>
<protein>
    <submittedName>
        <fullName evidence="2">Dienelactone hydrolase family protein</fullName>
        <ecNumber evidence="2">3.1.-.-</ecNumber>
    </submittedName>
</protein>
<keyword evidence="2" id="KW-0378">Hydrolase</keyword>
<accession>A0ABW1MSB7</accession>
<dbReference type="Proteomes" id="UP001596139">
    <property type="component" value="Unassembled WGS sequence"/>
</dbReference>
<dbReference type="Pfam" id="PF01738">
    <property type="entry name" value="DLH"/>
    <property type="match status" value="1"/>
</dbReference>
<sequence length="258" mass="27740">MAAETAKTESKSVTISTPDGACDAFVAHPAGGGSHPAVLFYMDAIGLRPRLENMARELAAHGYYVLLPNLFYRHGKAPVVELPDLSRQESREAFFAQVMPMVHELTPELGMRDAGCFLDFLAGQEEVRAGAVGLTGYCMGGVLSMRTAARYPDRVAAAASFHGGHLVTDAPDSPHRLAGDVEAELYFGHASQDDSMNAQHVAELEAALEAAGATFRSEVYPDTIHGFTMSDTAAYSEAGLARHWDALLDLFSRRLKPA</sequence>
<dbReference type="InterPro" id="IPR002925">
    <property type="entry name" value="Dienelactn_hydro"/>
</dbReference>
<evidence type="ECO:0000313" key="3">
    <source>
        <dbReference type="Proteomes" id="UP001596139"/>
    </source>
</evidence>
<reference evidence="3" key="1">
    <citation type="journal article" date="2019" name="Int. J. Syst. Evol. Microbiol.">
        <title>The Global Catalogue of Microorganisms (GCM) 10K type strain sequencing project: providing services to taxonomists for standard genome sequencing and annotation.</title>
        <authorList>
            <consortium name="The Broad Institute Genomics Platform"/>
            <consortium name="The Broad Institute Genome Sequencing Center for Infectious Disease"/>
            <person name="Wu L."/>
            <person name="Ma J."/>
        </authorList>
    </citation>
    <scope>NUCLEOTIDE SEQUENCE [LARGE SCALE GENOMIC DNA]</scope>
    <source>
        <strain evidence="3">CGMCC 1.15180</strain>
    </source>
</reference>
<dbReference type="EC" id="3.1.-.-" evidence="2"/>
<keyword evidence="3" id="KW-1185">Reference proteome</keyword>
<dbReference type="SUPFAM" id="SSF53474">
    <property type="entry name" value="alpha/beta-Hydrolases"/>
    <property type="match status" value="1"/>
</dbReference>
<dbReference type="RefSeq" id="WP_031060421.1">
    <property type="nucleotide sequence ID" value="NZ_JBHSPX010000008.1"/>
</dbReference>
<dbReference type="InterPro" id="IPR051049">
    <property type="entry name" value="Dienelactone_hydrolase-like"/>
</dbReference>
<dbReference type="PANTHER" id="PTHR46623:SF10">
    <property type="entry name" value="CARBOXYMETHYLENEBUTENOLIDASE HOMOLOG"/>
    <property type="match status" value="1"/>
</dbReference>
<evidence type="ECO:0000259" key="1">
    <source>
        <dbReference type="Pfam" id="PF01738"/>
    </source>
</evidence>
<dbReference type="GO" id="GO:0016787">
    <property type="term" value="F:hydrolase activity"/>
    <property type="evidence" value="ECO:0007669"/>
    <property type="project" value="UniProtKB-KW"/>
</dbReference>
<dbReference type="EMBL" id="JBHSPX010000008">
    <property type="protein sequence ID" value="MFC6066302.1"/>
    <property type="molecule type" value="Genomic_DNA"/>
</dbReference>
<dbReference type="InterPro" id="IPR029058">
    <property type="entry name" value="AB_hydrolase_fold"/>
</dbReference>
<dbReference type="Gene3D" id="3.40.50.1820">
    <property type="entry name" value="alpha/beta hydrolase"/>
    <property type="match status" value="1"/>
</dbReference>
<proteinExistence type="predicted"/>
<feature type="domain" description="Dienelactone hydrolase" evidence="1">
    <location>
        <begin position="23"/>
        <end position="253"/>
    </location>
</feature>
<dbReference type="PANTHER" id="PTHR46623">
    <property type="entry name" value="CARBOXYMETHYLENEBUTENOLIDASE-RELATED"/>
    <property type="match status" value="1"/>
</dbReference>
<organism evidence="2 3">
    <name type="scientific">Streptomyces ochraceiscleroticus</name>
    <dbReference type="NCBI Taxonomy" id="47761"/>
    <lineage>
        <taxon>Bacteria</taxon>
        <taxon>Bacillati</taxon>
        <taxon>Actinomycetota</taxon>
        <taxon>Actinomycetes</taxon>
        <taxon>Kitasatosporales</taxon>
        <taxon>Streptomycetaceae</taxon>
        <taxon>Streptomyces</taxon>
    </lineage>
</organism>